<evidence type="ECO:0000259" key="4">
    <source>
        <dbReference type="PROSITE" id="PS50995"/>
    </source>
</evidence>
<dbReference type="SMART" id="SM00347">
    <property type="entry name" value="HTH_MARR"/>
    <property type="match status" value="1"/>
</dbReference>
<dbReference type="InterPro" id="IPR052067">
    <property type="entry name" value="Metal_resp_HTH_trans_reg"/>
</dbReference>
<dbReference type="Gene3D" id="1.10.10.10">
    <property type="entry name" value="Winged helix-like DNA-binding domain superfamily/Winged helix DNA-binding domain"/>
    <property type="match status" value="1"/>
</dbReference>
<organism evidence="6 7">
    <name type="scientific">Staphylococcus condimenti</name>
    <dbReference type="NCBI Taxonomy" id="70255"/>
    <lineage>
        <taxon>Bacteria</taxon>
        <taxon>Bacillati</taxon>
        <taxon>Bacillota</taxon>
        <taxon>Bacilli</taxon>
        <taxon>Bacillales</taxon>
        <taxon>Staphylococcaceae</taxon>
        <taxon>Staphylococcus</taxon>
    </lineage>
</organism>
<evidence type="ECO:0000313" key="8">
    <source>
        <dbReference type="Proteomes" id="UP000595942"/>
    </source>
</evidence>
<keyword evidence="1" id="KW-0805">Transcription regulation</keyword>
<dbReference type="KEGG" id="scv:A4G25_11615"/>
<dbReference type="OrthoDB" id="5358347at2"/>
<gene>
    <name evidence="6" type="ORF">EIG99_05100</name>
    <name evidence="5" type="ORF">I6J05_06850</name>
</gene>
<evidence type="ECO:0000256" key="1">
    <source>
        <dbReference type="ARBA" id="ARBA00023015"/>
    </source>
</evidence>
<keyword evidence="3" id="KW-0804">Transcription</keyword>
<protein>
    <submittedName>
        <fullName evidence="6">MarR family transcriptional regulator</fullName>
    </submittedName>
</protein>
<sequence length="155" mass="18735">MNKEEELMYNFRDLFNKIAYLNKFEMEEALKGLTSTEVHCIEAIEENKDPNVRKLAETLYMTRGAISKLTKRLMKKELIESYRKEDNKKEIYFKLTDSGKAIFDTHEQLHAKFQKRDEKVFEEMDDTQYQSMMDFINQYRTHLNEEIKKQNRTIN</sequence>
<evidence type="ECO:0000313" key="6">
    <source>
        <dbReference type="EMBL" id="RZI02826.1"/>
    </source>
</evidence>
<dbReference type="Proteomes" id="UP000293854">
    <property type="component" value="Unassembled WGS sequence"/>
</dbReference>
<feature type="domain" description="HTH marR-type" evidence="4">
    <location>
        <begin position="4"/>
        <end position="141"/>
    </location>
</feature>
<dbReference type="SUPFAM" id="SSF46785">
    <property type="entry name" value="Winged helix' DNA-binding domain"/>
    <property type="match status" value="1"/>
</dbReference>
<evidence type="ECO:0000256" key="3">
    <source>
        <dbReference type="ARBA" id="ARBA00023163"/>
    </source>
</evidence>
<dbReference type="Proteomes" id="UP000595942">
    <property type="component" value="Chromosome"/>
</dbReference>
<dbReference type="GO" id="GO:0003700">
    <property type="term" value="F:DNA-binding transcription factor activity"/>
    <property type="evidence" value="ECO:0007669"/>
    <property type="project" value="InterPro"/>
</dbReference>
<dbReference type="InterPro" id="IPR000835">
    <property type="entry name" value="HTH_MarR-typ"/>
</dbReference>
<dbReference type="Pfam" id="PF01047">
    <property type="entry name" value="MarR"/>
    <property type="match status" value="1"/>
</dbReference>
<evidence type="ECO:0000313" key="7">
    <source>
        <dbReference type="Proteomes" id="UP000293854"/>
    </source>
</evidence>
<keyword evidence="2" id="KW-0238">DNA-binding</keyword>
<dbReference type="EMBL" id="CP068073">
    <property type="protein sequence ID" value="QQS81646.1"/>
    <property type="molecule type" value="Genomic_DNA"/>
</dbReference>
<name>A0A143PDM0_9STAP</name>
<dbReference type="AlphaFoldDB" id="A0A143PDM0"/>
<dbReference type="EMBL" id="RQTE01000085">
    <property type="protein sequence ID" value="RZI02826.1"/>
    <property type="molecule type" value="Genomic_DNA"/>
</dbReference>
<dbReference type="PANTHER" id="PTHR35790:SF4">
    <property type="entry name" value="HTH-TYPE TRANSCRIPTIONAL REGULATOR PCHR"/>
    <property type="match status" value="1"/>
</dbReference>
<dbReference type="RefSeq" id="WP_047130842.1">
    <property type="nucleotide sequence ID" value="NZ_CP015114.1"/>
</dbReference>
<dbReference type="InterPro" id="IPR036388">
    <property type="entry name" value="WH-like_DNA-bd_sf"/>
</dbReference>
<evidence type="ECO:0000313" key="5">
    <source>
        <dbReference type="EMBL" id="QQS81646.1"/>
    </source>
</evidence>
<dbReference type="InterPro" id="IPR036390">
    <property type="entry name" value="WH_DNA-bd_sf"/>
</dbReference>
<dbReference type="PANTHER" id="PTHR35790">
    <property type="entry name" value="HTH-TYPE TRANSCRIPTIONAL REGULATOR PCHR"/>
    <property type="match status" value="1"/>
</dbReference>
<evidence type="ECO:0000256" key="2">
    <source>
        <dbReference type="ARBA" id="ARBA00023125"/>
    </source>
</evidence>
<keyword evidence="8" id="KW-1185">Reference proteome</keyword>
<reference evidence="5 8" key="2">
    <citation type="submission" date="2021-01" db="EMBL/GenBank/DDBJ databases">
        <title>FDA dAtabase for Regulatory Grade micrObial Sequences (FDA-ARGOS): Supporting development and validation of Infectious Disease Dx tests.</title>
        <authorList>
            <person name="Sproer C."/>
            <person name="Gronow S."/>
            <person name="Severitt S."/>
            <person name="Schroder I."/>
            <person name="Tallon L."/>
            <person name="Sadzewicz L."/>
            <person name="Zhao X."/>
            <person name="Boylan J."/>
            <person name="Ott S."/>
            <person name="Bowen H."/>
            <person name="Vavikolanu K."/>
            <person name="Mehta A."/>
            <person name="Aluvathingal J."/>
            <person name="Nadendla S."/>
            <person name="Lowell S."/>
            <person name="Myers T."/>
            <person name="Yan Y."/>
            <person name="Sichtig H."/>
        </authorList>
    </citation>
    <scope>NUCLEOTIDE SEQUENCE [LARGE SCALE GENOMIC DNA]</scope>
    <source>
        <strain evidence="5 8">FDAARGOS_1148</strain>
    </source>
</reference>
<proteinExistence type="predicted"/>
<dbReference type="PROSITE" id="PS50995">
    <property type="entry name" value="HTH_MARR_2"/>
    <property type="match status" value="1"/>
</dbReference>
<reference evidence="6 7" key="1">
    <citation type="submission" date="2018-11" db="EMBL/GenBank/DDBJ databases">
        <title>Genomic profiling of Staphylococcus species from a Poultry farm system in KwaZulu-Natal, South Africa.</title>
        <authorList>
            <person name="Amoako D.G."/>
            <person name="Somboro A.M."/>
            <person name="Abia A.L.K."/>
            <person name="Bester L.A."/>
            <person name="Essack S.Y."/>
        </authorList>
    </citation>
    <scope>NUCLEOTIDE SEQUENCE [LARGE SCALE GENOMIC DNA]</scope>
    <source>
        <strain evidence="6 7">SA11</strain>
    </source>
</reference>
<accession>A0A143PDM0</accession>
<dbReference type="GeneID" id="93726006"/>
<dbReference type="GO" id="GO:0003677">
    <property type="term" value="F:DNA binding"/>
    <property type="evidence" value="ECO:0007669"/>
    <property type="project" value="UniProtKB-KW"/>
</dbReference>